<evidence type="ECO:0000313" key="1">
    <source>
        <dbReference type="EMBL" id="MDW4572665.1"/>
    </source>
</evidence>
<organism evidence="1 2">
    <name type="scientific">Microbacterium arthrosphaerae</name>
    <dbReference type="NCBI Taxonomy" id="792652"/>
    <lineage>
        <taxon>Bacteria</taxon>
        <taxon>Bacillati</taxon>
        <taxon>Actinomycetota</taxon>
        <taxon>Actinomycetes</taxon>
        <taxon>Micrococcales</taxon>
        <taxon>Microbacteriaceae</taxon>
        <taxon>Microbacterium</taxon>
    </lineage>
</organism>
<accession>A0ABU4H032</accession>
<reference evidence="1 2" key="1">
    <citation type="submission" date="2023-11" db="EMBL/GenBank/DDBJ databases">
        <title>Draft genome sequence of Microbacterium arthrosphaerae JCM 30492.</title>
        <authorList>
            <person name="Zhang G."/>
            <person name="Ding Y."/>
        </authorList>
    </citation>
    <scope>NUCLEOTIDE SEQUENCE [LARGE SCALE GENOMIC DNA]</scope>
    <source>
        <strain evidence="1 2">JCM 30492</strain>
    </source>
</reference>
<dbReference type="EMBL" id="JAWQEV010000002">
    <property type="protein sequence ID" value="MDW4572665.1"/>
    <property type="molecule type" value="Genomic_DNA"/>
</dbReference>
<protein>
    <recommendedName>
        <fullName evidence="3">DUF2399 domain-containing protein</fullName>
    </recommendedName>
</protein>
<proteinExistence type="predicted"/>
<dbReference type="RefSeq" id="WP_318353184.1">
    <property type="nucleotide sequence ID" value="NZ_JAWQEV010000002.1"/>
</dbReference>
<evidence type="ECO:0008006" key="3">
    <source>
        <dbReference type="Google" id="ProtNLM"/>
    </source>
</evidence>
<gene>
    <name evidence="1" type="ORF">R8Z58_07730</name>
</gene>
<sequence length="431" mass="46273">MTPEFERLEDGRVRVPWADPSDHIRAVVPLVRRDGELRAPSDRRGRLKSDRLRFVAAEPMARAIENVPITEADWAWVLGASRRAWATVLGRWADAETARLVSHSLVEAGVVELDVRMNRPGRVEYEPVAWLLTPTWEQARRDRNNDRAVDRESLRTHARTLAERVGALDPGMAAALGDPATHEASLAVLVAAADDLLDGVTHDGPRAFSQVHFGHTKAREDAPSILRAAGVCEATIGTLGLARSPYIGLGGALVVSGIDLSKFAGPVRLRASGVDGWGVTLPGDARAVVLVENLQAAEAVCDIYPDIAVVWFAGQPADAVLRVCTEVARRAARADLPILIAPDADLGGVYIARLITAVMPAEANVVVVDAGAVAPATMRPFSKRTLNALAELSVESLPLVAAFAQAVRERGRPVEQEAAIRQAIREALRAA</sequence>
<name>A0ABU4H032_9MICO</name>
<evidence type="ECO:0000313" key="2">
    <source>
        <dbReference type="Proteomes" id="UP001283109"/>
    </source>
</evidence>
<comment type="caution">
    <text evidence="1">The sequence shown here is derived from an EMBL/GenBank/DDBJ whole genome shotgun (WGS) entry which is preliminary data.</text>
</comment>
<dbReference type="Proteomes" id="UP001283109">
    <property type="component" value="Unassembled WGS sequence"/>
</dbReference>
<keyword evidence="2" id="KW-1185">Reference proteome</keyword>